<reference evidence="3 4" key="1">
    <citation type="submission" date="2019-03" db="EMBL/GenBank/DDBJ databases">
        <title>First draft genome of Liparis tanakae, snailfish: a comprehensive survey of snailfish specific genes.</title>
        <authorList>
            <person name="Kim W."/>
            <person name="Song I."/>
            <person name="Jeong J.-H."/>
            <person name="Kim D."/>
            <person name="Kim S."/>
            <person name="Ryu S."/>
            <person name="Song J.Y."/>
            <person name="Lee S.K."/>
        </authorList>
    </citation>
    <scope>NUCLEOTIDE SEQUENCE [LARGE SCALE GENOMIC DNA]</scope>
    <source>
        <tissue evidence="3">Muscle</tissue>
    </source>
</reference>
<dbReference type="Proteomes" id="UP000314294">
    <property type="component" value="Unassembled WGS sequence"/>
</dbReference>
<dbReference type="GO" id="GO:0046033">
    <property type="term" value="P:AMP metabolic process"/>
    <property type="evidence" value="ECO:0007669"/>
    <property type="project" value="TreeGrafter"/>
</dbReference>
<protein>
    <submittedName>
        <fullName evidence="3">AMP deaminase 3</fullName>
    </submittedName>
</protein>
<dbReference type="InterPro" id="IPR032466">
    <property type="entry name" value="Metal_Hydrolase"/>
</dbReference>
<keyword evidence="2" id="KW-0546">Nucleotide metabolism</keyword>
<dbReference type="Gene3D" id="3.20.20.140">
    <property type="entry name" value="Metal-dependent hydrolases"/>
    <property type="match status" value="1"/>
</dbReference>
<dbReference type="OrthoDB" id="1723809at2759"/>
<dbReference type="SUPFAM" id="SSF51556">
    <property type="entry name" value="Metallo-dependent hydrolases"/>
    <property type="match status" value="1"/>
</dbReference>
<dbReference type="EMBL" id="SRLO01000014">
    <property type="protein sequence ID" value="TNN86599.1"/>
    <property type="molecule type" value="Genomic_DNA"/>
</dbReference>
<dbReference type="InterPro" id="IPR006329">
    <property type="entry name" value="AMPD"/>
</dbReference>
<dbReference type="GO" id="GO:0032264">
    <property type="term" value="P:IMP salvage"/>
    <property type="evidence" value="ECO:0007669"/>
    <property type="project" value="InterPro"/>
</dbReference>
<keyword evidence="4" id="KW-1185">Reference proteome</keyword>
<sequence>MQFHYTKEPLMEEYAIAAQLWKLSTCDVCEIARNSVLQSGLSDEYKRHFVGVNYLKDGPEGNDIHRTNVAQIRMGYRHETLCNELSFMVDAVMSEAMNSQSE</sequence>
<dbReference type="GO" id="GO:0005829">
    <property type="term" value="C:cytosol"/>
    <property type="evidence" value="ECO:0007669"/>
    <property type="project" value="TreeGrafter"/>
</dbReference>
<dbReference type="PANTHER" id="PTHR11359:SF2">
    <property type="entry name" value="AMP DEAMINASE 3"/>
    <property type="match status" value="1"/>
</dbReference>
<name>A0A4Z2J8U5_9TELE</name>
<dbReference type="PANTHER" id="PTHR11359">
    <property type="entry name" value="AMP DEAMINASE"/>
    <property type="match status" value="1"/>
</dbReference>
<proteinExistence type="inferred from homology"/>
<evidence type="ECO:0000313" key="4">
    <source>
        <dbReference type="Proteomes" id="UP000314294"/>
    </source>
</evidence>
<accession>A0A4Z2J8U5</accession>
<dbReference type="AlphaFoldDB" id="A0A4Z2J8U5"/>
<evidence type="ECO:0000256" key="1">
    <source>
        <dbReference type="ARBA" id="ARBA00006676"/>
    </source>
</evidence>
<dbReference type="Pfam" id="PF19326">
    <property type="entry name" value="AMP_deaminase"/>
    <property type="match status" value="1"/>
</dbReference>
<comment type="similarity">
    <text evidence="1">Belongs to the metallo-dependent hydrolases superfamily. Adenosine and AMP deaminases family.</text>
</comment>
<evidence type="ECO:0000256" key="2">
    <source>
        <dbReference type="ARBA" id="ARBA00023080"/>
    </source>
</evidence>
<evidence type="ECO:0000313" key="3">
    <source>
        <dbReference type="EMBL" id="TNN86599.1"/>
    </source>
</evidence>
<dbReference type="GO" id="GO:0003876">
    <property type="term" value="F:AMP deaminase activity"/>
    <property type="evidence" value="ECO:0007669"/>
    <property type="project" value="InterPro"/>
</dbReference>
<organism evidence="3 4">
    <name type="scientific">Liparis tanakae</name>
    <name type="common">Tanaka's snailfish</name>
    <dbReference type="NCBI Taxonomy" id="230148"/>
    <lineage>
        <taxon>Eukaryota</taxon>
        <taxon>Metazoa</taxon>
        <taxon>Chordata</taxon>
        <taxon>Craniata</taxon>
        <taxon>Vertebrata</taxon>
        <taxon>Euteleostomi</taxon>
        <taxon>Actinopterygii</taxon>
        <taxon>Neopterygii</taxon>
        <taxon>Teleostei</taxon>
        <taxon>Neoteleostei</taxon>
        <taxon>Acanthomorphata</taxon>
        <taxon>Eupercaria</taxon>
        <taxon>Perciformes</taxon>
        <taxon>Cottioidei</taxon>
        <taxon>Cottales</taxon>
        <taxon>Liparidae</taxon>
        <taxon>Liparis</taxon>
    </lineage>
</organism>
<gene>
    <name evidence="3" type="primary">AMPD3</name>
    <name evidence="3" type="ORF">EYF80_003067</name>
</gene>
<comment type="caution">
    <text evidence="3">The sequence shown here is derived from an EMBL/GenBank/DDBJ whole genome shotgun (WGS) entry which is preliminary data.</text>
</comment>